<dbReference type="EMBL" id="CAJNOL010000001">
    <property type="protein sequence ID" value="CAF0724460.1"/>
    <property type="molecule type" value="Genomic_DNA"/>
</dbReference>
<feature type="region of interest" description="Disordered" evidence="1">
    <location>
        <begin position="412"/>
        <end position="486"/>
    </location>
</feature>
<feature type="compositionally biased region" description="Polar residues" evidence="1">
    <location>
        <begin position="1"/>
        <end position="10"/>
    </location>
</feature>
<feature type="region of interest" description="Disordered" evidence="1">
    <location>
        <begin position="1"/>
        <end position="71"/>
    </location>
</feature>
<dbReference type="Proteomes" id="UP000663870">
    <property type="component" value="Unassembled WGS sequence"/>
</dbReference>
<feature type="compositionally biased region" description="Polar residues" evidence="1">
    <location>
        <begin position="412"/>
        <end position="426"/>
    </location>
</feature>
<accession>A0A813MPM2</accession>
<evidence type="ECO:0000313" key="2">
    <source>
        <dbReference type="EMBL" id="CAF0724460.1"/>
    </source>
</evidence>
<feature type="region of interest" description="Disordered" evidence="1">
    <location>
        <begin position="511"/>
        <end position="642"/>
    </location>
</feature>
<sequence>MDEGSTTIALTTRLRKRSISSHRHSKTDNDSRTSLIKTKIQKIDGQYRVSPTCPINNEEEEQTHSSDDQDEPLIVATVPPLIQDSSNYRTRQDVYDDETGDDQQSNSSSPDYSPIHQSESSISVQSPIKSTIITIQKPTQLFNDNPNETINETSVDIPTMSTKRSTCLINEENIQEKSVTIEESVHERTKIIKKSNLNNKSSLSNNSSAISIDQNLINNSTNPTSSLSPSSTVDEIPLTTEDATSKPSTSIDVNLTNNKQSQNINDQSKVKVRLKTNPSSSQIKKDNKPITNITTNKSVEQKSLKKPTPTQKETVITTKKSTPTITPKKPIKTSINKTSLNNNNSDKQLIRPSSISKLPEKKSSDISNLTITKTSTESLSIKPSPVILGKIPKLNPANKQKSTEKLTLLKNLTDQKSDTLPPSGNTLINNKNSNISEKNLSNIQRFSPKRSNRSQQNPIDNNSDPFVPLSPIGPDDNIDNIFGKQPSISNQRYTSLLDNDTRSTTNFSRISSIGLENTQSQSPLSPDPSSTLYPPPSPPALPPLLPTRSIPPTTKAFIDSRTNQPHVLTSTNEHSQSFNRKNFSISPGVPISRPNSSSNLIGTQSISSLPSTSNDYQDPWTTNKSNNLWDSASSDEELEDDSKARSFFHQNMRAVDEELSKIDESSTTTSPLPTDSRIEQLLKRQKKASLGLSSNGGTYERNIIEPSASVDDFECVAMDLDSPKHRTQSESSDQNHPIVESNNSKNTSNGTGLFNNLLIVFFYFKY</sequence>
<comment type="caution">
    <text evidence="2">The sequence shown here is derived from an EMBL/GenBank/DDBJ whole genome shotgun (WGS) entry which is preliminary data.</text>
</comment>
<feature type="compositionally biased region" description="Polar residues" evidence="1">
    <location>
        <begin position="511"/>
        <end position="521"/>
    </location>
</feature>
<feature type="compositionally biased region" description="Low complexity" evidence="1">
    <location>
        <begin position="522"/>
        <end position="532"/>
    </location>
</feature>
<feature type="compositionally biased region" description="Polar residues" evidence="1">
    <location>
        <begin position="241"/>
        <end position="267"/>
    </location>
</feature>
<feature type="compositionally biased region" description="Polar residues" evidence="1">
    <location>
        <begin position="453"/>
        <end position="464"/>
    </location>
</feature>
<dbReference type="AlphaFoldDB" id="A0A813MPM2"/>
<feature type="compositionally biased region" description="Basic residues" evidence="1">
    <location>
        <begin position="13"/>
        <end position="25"/>
    </location>
</feature>
<feature type="compositionally biased region" description="Polar residues" evidence="1">
    <location>
        <begin position="593"/>
        <end position="629"/>
    </location>
</feature>
<evidence type="ECO:0000256" key="1">
    <source>
        <dbReference type="SAM" id="MobiDB-lite"/>
    </source>
</evidence>
<gene>
    <name evidence="2" type="ORF">JXQ802_LOCUS21</name>
</gene>
<feature type="compositionally biased region" description="Pro residues" evidence="1">
    <location>
        <begin position="533"/>
        <end position="545"/>
    </location>
</feature>
<feature type="compositionally biased region" description="Low complexity" evidence="1">
    <location>
        <begin position="316"/>
        <end position="339"/>
    </location>
</feature>
<keyword evidence="3" id="KW-1185">Reference proteome</keyword>
<feature type="compositionally biased region" description="Low complexity" evidence="1">
    <location>
        <begin position="427"/>
        <end position="443"/>
    </location>
</feature>
<feature type="region of interest" description="Disordered" evidence="1">
    <location>
        <begin position="723"/>
        <end position="747"/>
    </location>
</feature>
<name>A0A813MPM2_9BILA</name>
<feature type="region of interest" description="Disordered" evidence="1">
    <location>
        <begin position="240"/>
        <end position="363"/>
    </location>
</feature>
<feature type="compositionally biased region" description="Polar residues" evidence="1">
    <location>
        <begin position="560"/>
        <end position="585"/>
    </location>
</feature>
<organism evidence="2 3">
    <name type="scientific">Rotaria sordida</name>
    <dbReference type="NCBI Taxonomy" id="392033"/>
    <lineage>
        <taxon>Eukaryota</taxon>
        <taxon>Metazoa</taxon>
        <taxon>Spiralia</taxon>
        <taxon>Gnathifera</taxon>
        <taxon>Rotifera</taxon>
        <taxon>Eurotatoria</taxon>
        <taxon>Bdelloidea</taxon>
        <taxon>Philodinida</taxon>
        <taxon>Philodinidae</taxon>
        <taxon>Rotaria</taxon>
    </lineage>
</organism>
<feature type="compositionally biased region" description="Polar residues" evidence="1">
    <location>
        <begin position="289"/>
        <end position="298"/>
    </location>
</feature>
<feature type="region of interest" description="Disordered" evidence="1">
    <location>
        <begin position="95"/>
        <end position="125"/>
    </location>
</feature>
<feature type="compositionally biased region" description="Polar residues" evidence="1">
    <location>
        <begin position="102"/>
        <end position="125"/>
    </location>
</feature>
<reference evidence="2" key="1">
    <citation type="submission" date="2021-02" db="EMBL/GenBank/DDBJ databases">
        <authorList>
            <person name="Nowell W R."/>
        </authorList>
    </citation>
    <scope>NUCLEOTIDE SEQUENCE</scope>
</reference>
<feature type="compositionally biased region" description="Polar residues" evidence="1">
    <location>
        <begin position="340"/>
        <end position="356"/>
    </location>
</feature>
<protein>
    <submittedName>
        <fullName evidence="2">Uncharacterized protein</fullName>
    </submittedName>
</protein>
<evidence type="ECO:0000313" key="3">
    <source>
        <dbReference type="Proteomes" id="UP000663870"/>
    </source>
</evidence>
<proteinExistence type="predicted"/>